<evidence type="ECO:0000256" key="5">
    <source>
        <dbReference type="ARBA" id="ARBA00022842"/>
    </source>
</evidence>
<name>A0A7C0U654_9BACT</name>
<dbReference type="HAMAP" id="MF_00101">
    <property type="entry name" value="AcpS"/>
    <property type="match status" value="1"/>
</dbReference>
<evidence type="ECO:0000256" key="2">
    <source>
        <dbReference type="ARBA" id="ARBA00022679"/>
    </source>
</evidence>
<comment type="function">
    <text evidence="8">Transfers the 4'-phosphopantetheine moiety from coenzyme A to a Ser of acyl-carrier-protein.</text>
</comment>
<evidence type="ECO:0000259" key="9">
    <source>
        <dbReference type="Pfam" id="PF01648"/>
    </source>
</evidence>
<evidence type="ECO:0000256" key="1">
    <source>
        <dbReference type="ARBA" id="ARBA00022516"/>
    </source>
</evidence>
<organism evidence="10">
    <name type="scientific">Thermosulfidibacter takaii</name>
    <dbReference type="NCBI Taxonomy" id="412593"/>
    <lineage>
        <taxon>Bacteria</taxon>
        <taxon>Pseudomonadati</taxon>
        <taxon>Thermosulfidibacterota</taxon>
        <taxon>Thermosulfidibacteria</taxon>
        <taxon>Thermosulfidibacterales</taxon>
        <taxon>Thermosulfidibacteraceae</taxon>
    </lineage>
</organism>
<dbReference type="Pfam" id="PF01648">
    <property type="entry name" value="ACPS"/>
    <property type="match status" value="1"/>
</dbReference>
<keyword evidence="6 8" id="KW-0443">Lipid metabolism</keyword>
<accession>A0A7C0U654</accession>
<dbReference type="NCBIfam" id="TIGR00556">
    <property type="entry name" value="pantethn_trn"/>
    <property type="match status" value="1"/>
</dbReference>
<comment type="caution">
    <text evidence="10">The sequence shown here is derived from an EMBL/GenBank/DDBJ whole genome shotgun (WGS) entry which is preliminary data.</text>
</comment>
<comment type="subcellular location">
    <subcellularLocation>
        <location evidence="8">Cytoplasm</location>
    </subcellularLocation>
</comment>
<sequence>MIVGVGIDTVELDRIERAMKRWPRFLDKILTPREKGKVEGRVDRVAARWAAKEALFKALDPPSRGLRMGWRDVEVMSTSSGRPFFVLKGRVRRYVRARNLRLHLSLSHDRGRAVALVLAQGGPRSRTGKGLGL</sequence>
<evidence type="ECO:0000256" key="6">
    <source>
        <dbReference type="ARBA" id="ARBA00023098"/>
    </source>
</evidence>
<evidence type="ECO:0000313" key="10">
    <source>
        <dbReference type="EMBL" id="HDD52670.1"/>
    </source>
</evidence>
<dbReference type="SUPFAM" id="SSF56214">
    <property type="entry name" value="4'-phosphopantetheinyl transferase"/>
    <property type="match status" value="1"/>
</dbReference>
<keyword evidence="2 8" id="KW-0808">Transferase</keyword>
<gene>
    <name evidence="8 10" type="primary">acpS</name>
    <name evidence="10" type="ORF">ENF32_01205</name>
</gene>
<evidence type="ECO:0000256" key="8">
    <source>
        <dbReference type="HAMAP-Rule" id="MF_00101"/>
    </source>
</evidence>
<dbReference type="GO" id="GO:0000287">
    <property type="term" value="F:magnesium ion binding"/>
    <property type="evidence" value="ECO:0007669"/>
    <property type="project" value="UniProtKB-UniRule"/>
</dbReference>
<dbReference type="EMBL" id="DQWS01000047">
    <property type="protein sequence ID" value="HDD52670.1"/>
    <property type="molecule type" value="Genomic_DNA"/>
</dbReference>
<dbReference type="EC" id="2.7.8.7" evidence="8"/>
<dbReference type="InterPro" id="IPR004568">
    <property type="entry name" value="Ppantetheine-prot_Trfase_dom"/>
</dbReference>
<comment type="catalytic activity">
    <reaction evidence="8">
        <text>apo-[ACP] + CoA = holo-[ACP] + adenosine 3',5'-bisphosphate + H(+)</text>
        <dbReference type="Rhea" id="RHEA:12068"/>
        <dbReference type="Rhea" id="RHEA-COMP:9685"/>
        <dbReference type="Rhea" id="RHEA-COMP:9690"/>
        <dbReference type="ChEBI" id="CHEBI:15378"/>
        <dbReference type="ChEBI" id="CHEBI:29999"/>
        <dbReference type="ChEBI" id="CHEBI:57287"/>
        <dbReference type="ChEBI" id="CHEBI:58343"/>
        <dbReference type="ChEBI" id="CHEBI:64479"/>
        <dbReference type="EC" id="2.7.8.7"/>
    </reaction>
</comment>
<dbReference type="GO" id="GO:0006633">
    <property type="term" value="P:fatty acid biosynthetic process"/>
    <property type="evidence" value="ECO:0007669"/>
    <property type="project" value="UniProtKB-UniRule"/>
</dbReference>
<dbReference type="AlphaFoldDB" id="A0A7C0U654"/>
<proteinExistence type="inferred from homology"/>
<evidence type="ECO:0000256" key="3">
    <source>
        <dbReference type="ARBA" id="ARBA00022723"/>
    </source>
</evidence>
<dbReference type="GO" id="GO:0005737">
    <property type="term" value="C:cytoplasm"/>
    <property type="evidence" value="ECO:0007669"/>
    <property type="project" value="UniProtKB-SubCell"/>
</dbReference>
<dbReference type="Proteomes" id="UP000885690">
    <property type="component" value="Unassembled WGS sequence"/>
</dbReference>
<keyword evidence="1 8" id="KW-0444">Lipid biosynthesis</keyword>
<dbReference type="Gene3D" id="3.90.470.20">
    <property type="entry name" value="4'-phosphopantetheinyl transferase domain"/>
    <property type="match status" value="1"/>
</dbReference>
<dbReference type="GO" id="GO:0008897">
    <property type="term" value="F:holo-[acyl-carrier-protein] synthase activity"/>
    <property type="evidence" value="ECO:0007669"/>
    <property type="project" value="UniProtKB-UniRule"/>
</dbReference>
<feature type="binding site" evidence="8">
    <location>
        <position position="8"/>
    </location>
    <ligand>
        <name>Mg(2+)</name>
        <dbReference type="ChEBI" id="CHEBI:18420"/>
    </ligand>
</feature>
<keyword evidence="7 8" id="KW-0275">Fatty acid biosynthesis</keyword>
<keyword evidence="8" id="KW-0963">Cytoplasm</keyword>
<comment type="similarity">
    <text evidence="8">Belongs to the P-Pant transferase superfamily. AcpS family.</text>
</comment>
<dbReference type="InterPro" id="IPR037143">
    <property type="entry name" value="4-PPantetheinyl_Trfase_dom_sf"/>
</dbReference>
<feature type="binding site" evidence="8">
    <location>
        <position position="53"/>
    </location>
    <ligand>
        <name>Mg(2+)</name>
        <dbReference type="ChEBI" id="CHEBI:18420"/>
    </ligand>
</feature>
<comment type="cofactor">
    <cofactor evidence="8">
        <name>Mg(2+)</name>
        <dbReference type="ChEBI" id="CHEBI:18420"/>
    </cofactor>
</comment>
<dbReference type="NCBIfam" id="TIGR00516">
    <property type="entry name" value="acpS"/>
    <property type="match status" value="1"/>
</dbReference>
<reference evidence="10" key="1">
    <citation type="journal article" date="2020" name="mSystems">
        <title>Genome- and Community-Level Interaction Insights into Carbon Utilization and Element Cycling Functions of Hydrothermarchaeota in Hydrothermal Sediment.</title>
        <authorList>
            <person name="Zhou Z."/>
            <person name="Liu Y."/>
            <person name="Xu W."/>
            <person name="Pan J."/>
            <person name="Luo Z.H."/>
            <person name="Li M."/>
        </authorList>
    </citation>
    <scope>NUCLEOTIDE SEQUENCE [LARGE SCALE GENOMIC DNA]</scope>
    <source>
        <strain evidence="10">HyVt-115</strain>
    </source>
</reference>
<keyword evidence="5 8" id="KW-0460">Magnesium</keyword>
<keyword evidence="4 8" id="KW-0276">Fatty acid metabolism</keyword>
<dbReference type="InterPro" id="IPR002582">
    <property type="entry name" value="ACPS"/>
</dbReference>
<evidence type="ECO:0000256" key="4">
    <source>
        <dbReference type="ARBA" id="ARBA00022832"/>
    </source>
</evidence>
<keyword evidence="3 8" id="KW-0479">Metal-binding</keyword>
<evidence type="ECO:0000256" key="7">
    <source>
        <dbReference type="ARBA" id="ARBA00023160"/>
    </source>
</evidence>
<protein>
    <recommendedName>
        <fullName evidence="8">Holo-[acyl-carrier-protein] synthase</fullName>
        <shortName evidence="8">Holo-ACP synthase</shortName>
        <ecNumber evidence="8">2.7.8.7</ecNumber>
    </recommendedName>
    <alternativeName>
        <fullName evidence="8">4'-phosphopantetheinyl transferase AcpS</fullName>
    </alternativeName>
</protein>
<dbReference type="InterPro" id="IPR008278">
    <property type="entry name" value="4-PPantetheinyl_Trfase_dom"/>
</dbReference>
<feature type="domain" description="4'-phosphopantetheinyl transferase" evidence="9">
    <location>
        <begin position="4"/>
        <end position="90"/>
    </location>
</feature>